<accession>A0ABN9CHN2</accession>
<dbReference type="Proteomes" id="UP001162483">
    <property type="component" value="Unassembled WGS sequence"/>
</dbReference>
<name>A0ABN9CHN2_9NEOB</name>
<gene>
    <name evidence="1" type="ORF">SPARVUS_LOCUS5021698</name>
</gene>
<proteinExistence type="predicted"/>
<dbReference type="EMBL" id="CATNWA010010002">
    <property type="protein sequence ID" value="CAI9559146.1"/>
    <property type="molecule type" value="Genomic_DNA"/>
</dbReference>
<keyword evidence="2" id="KW-1185">Reference proteome</keyword>
<evidence type="ECO:0000313" key="1">
    <source>
        <dbReference type="EMBL" id="CAI9559146.1"/>
    </source>
</evidence>
<organism evidence="1 2">
    <name type="scientific">Staurois parvus</name>
    <dbReference type="NCBI Taxonomy" id="386267"/>
    <lineage>
        <taxon>Eukaryota</taxon>
        <taxon>Metazoa</taxon>
        <taxon>Chordata</taxon>
        <taxon>Craniata</taxon>
        <taxon>Vertebrata</taxon>
        <taxon>Euteleostomi</taxon>
        <taxon>Amphibia</taxon>
        <taxon>Batrachia</taxon>
        <taxon>Anura</taxon>
        <taxon>Neobatrachia</taxon>
        <taxon>Ranoidea</taxon>
        <taxon>Ranidae</taxon>
        <taxon>Staurois</taxon>
    </lineage>
</organism>
<comment type="caution">
    <text evidence="1">The sequence shown here is derived from an EMBL/GenBank/DDBJ whole genome shotgun (WGS) entry which is preliminary data.</text>
</comment>
<sequence>MIKKGSGQHLEMEELKKNYKCKMLINTVSHVYKCLALETLIKSTPECKFSAFKKNNCKLNCL</sequence>
<evidence type="ECO:0000313" key="2">
    <source>
        <dbReference type="Proteomes" id="UP001162483"/>
    </source>
</evidence>
<protein>
    <submittedName>
        <fullName evidence="1">Uncharacterized protein</fullName>
    </submittedName>
</protein>
<reference evidence="1" key="1">
    <citation type="submission" date="2023-05" db="EMBL/GenBank/DDBJ databases">
        <authorList>
            <person name="Stuckert A."/>
        </authorList>
    </citation>
    <scope>NUCLEOTIDE SEQUENCE</scope>
</reference>